<dbReference type="Gene3D" id="1.10.760.10">
    <property type="entry name" value="Cytochrome c-like domain"/>
    <property type="match status" value="2"/>
</dbReference>
<dbReference type="RefSeq" id="WP_320502785.1">
    <property type="nucleotide sequence ID" value="NZ_JAXCLX010000004.1"/>
</dbReference>
<keyword evidence="2 4" id="KW-0479">Metal-binding</keyword>
<evidence type="ECO:0000256" key="1">
    <source>
        <dbReference type="ARBA" id="ARBA00022617"/>
    </source>
</evidence>
<dbReference type="InterPro" id="IPR009056">
    <property type="entry name" value="Cyt_c-like_dom"/>
</dbReference>
<keyword evidence="1 4" id="KW-0349">Heme</keyword>
<keyword evidence="3 4" id="KW-0408">Iron</keyword>
<name>A0ABU5E4G6_9PROT</name>
<dbReference type="PROSITE" id="PS51007">
    <property type="entry name" value="CYTC"/>
    <property type="match status" value="2"/>
</dbReference>
<dbReference type="PANTHER" id="PTHR35008:SF8">
    <property type="entry name" value="ALCOHOL DEHYDROGENASE CYTOCHROME C SUBUNIT"/>
    <property type="match status" value="1"/>
</dbReference>
<accession>A0ABU5E4G6</accession>
<keyword evidence="7" id="KW-1185">Reference proteome</keyword>
<evidence type="ECO:0000256" key="3">
    <source>
        <dbReference type="ARBA" id="ARBA00023004"/>
    </source>
</evidence>
<dbReference type="PANTHER" id="PTHR35008">
    <property type="entry name" value="BLL4482 PROTEIN-RELATED"/>
    <property type="match status" value="1"/>
</dbReference>
<dbReference type="Pfam" id="PF00034">
    <property type="entry name" value="Cytochrom_C"/>
    <property type="match status" value="2"/>
</dbReference>
<evidence type="ECO:0000259" key="5">
    <source>
        <dbReference type="PROSITE" id="PS51007"/>
    </source>
</evidence>
<sequence>MKKLLAGVVLPVIAIVAIGLFFASSTEHVDGATLPTHTVNLANGELLYHIGGCISCHRPAEGSGADMSLPSGGAPLVTPIGTLYPPNITPDKETGIGNWTEANFIDAVQHGVSPANTHYIPAFPYISYGRMKAEDVLDIRAYLMTLAPVSAVRKEDDIPFPWFLRRGIGLWKKLAVLPAIETDAAQSPSWNRGAYLVNGPGHCAECHTPRNAMMVMDQTHAFAGGPHPEGKGQVPNLRDLLGRKKYKDVDELASALKEGEEGFYEGLAKGGMGAVQQNVAKLPDADIHAIAEYLGSLK</sequence>
<feature type="domain" description="Cytochrome c" evidence="5">
    <location>
        <begin position="188"/>
        <end position="298"/>
    </location>
</feature>
<gene>
    <name evidence="6" type="ORF">SMD31_20425</name>
</gene>
<dbReference type="InterPro" id="IPR051459">
    <property type="entry name" value="Cytochrome_c-type_DH"/>
</dbReference>
<evidence type="ECO:0000256" key="2">
    <source>
        <dbReference type="ARBA" id="ARBA00022723"/>
    </source>
</evidence>
<dbReference type="Proteomes" id="UP001271769">
    <property type="component" value="Unassembled WGS sequence"/>
</dbReference>
<evidence type="ECO:0000313" key="6">
    <source>
        <dbReference type="EMBL" id="MDY0874317.1"/>
    </source>
</evidence>
<feature type="domain" description="Cytochrome c" evidence="5">
    <location>
        <begin position="39"/>
        <end position="147"/>
    </location>
</feature>
<comment type="caution">
    <text evidence="6">The sequence shown here is derived from an EMBL/GenBank/DDBJ whole genome shotgun (WGS) entry which is preliminary data.</text>
</comment>
<dbReference type="InterPro" id="IPR036909">
    <property type="entry name" value="Cyt_c-like_dom_sf"/>
</dbReference>
<protein>
    <submittedName>
        <fullName evidence="6">Cytochrome c</fullName>
    </submittedName>
</protein>
<evidence type="ECO:0000313" key="7">
    <source>
        <dbReference type="Proteomes" id="UP001271769"/>
    </source>
</evidence>
<evidence type="ECO:0000256" key="4">
    <source>
        <dbReference type="PROSITE-ProRule" id="PRU00433"/>
    </source>
</evidence>
<proteinExistence type="predicted"/>
<organism evidence="6 7">
    <name type="scientific">Dongia rigui</name>
    <dbReference type="NCBI Taxonomy" id="940149"/>
    <lineage>
        <taxon>Bacteria</taxon>
        <taxon>Pseudomonadati</taxon>
        <taxon>Pseudomonadota</taxon>
        <taxon>Alphaproteobacteria</taxon>
        <taxon>Rhodospirillales</taxon>
        <taxon>Dongiaceae</taxon>
        <taxon>Dongia</taxon>
    </lineage>
</organism>
<reference evidence="6 7" key="1">
    <citation type="journal article" date="2013" name="Antonie Van Leeuwenhoek">
        <title>Dongia rigui sp. nov., isolated from freshwater of a large wetland in Korea.</title>
        <authorList>
            <person name="Baik K.S."/>
            <person name="Hwang Y.M."/>
            <person name="Choi J.S."/>
            <person name="Kwon J."/>
            <person name="Seong C.N."/>
        </authorList>
    </citation>
    <scope>NUCLEOTIDE SEQUENCE [LARGE SCALE GENOMIC DNA]</scope>
    <source>
        <strain evidence="6 7">04SU4-P</strain>
    </source>
</reference>
<dbReference type="EMBL" id="JAXCLX010000004">
    <property type="protein sequence ID" value="MDY0874317.1"/>
    <property type="molecule type" value="Genomic_DNA"/>
</dbReference>
<dbReference type="SUPFAM" id="SSF46626">
    <property type="entry name" value="Cytochrome c"/>
    <property type="match status" value="2"/>
</dbReference>